<organism evidence="2 3">
    <name type="scientific">Helianthus annuus</name>
    <name type="common">Common sunflower</name>
    <dbReference type="NCBI Taxonomy" id="4232"/>
    <lineage>
        <taxon>Eukaryota</taxon>
        <taxon>Viridiplantae</taxon>
        <taxon>Streptophyta</taxon>
        <taxon>Embryophyta</taxon>
        <taxon>Tracheophyta</taxon>
        <taxon>Spermatophyta</taxon>
        <taxon>Magnoliopsida</taxon>
        <taxon>eudicotyledons</taxon>
        <taxon>Gunneridae</taxon>
        <taxon>Pentapetalae</taxon>
        <taxon>asterids</taxon>
        <taxon>campanulids</taxon>
        <taxon>Asterales</taxon>
        <taxon>Asteraceae</taxon>
        <taxon>Asteroideae</taxon>
        <taxon>Heliantheae alliance</taxon>
        <taxon>Heliantheae</taxon>
        <taxon>Helianthus</taxon>
    </lineage>
</organism>
<name>A0A9K3N1G6_HELAN</name>
<evidence type="ECO:0000313" key="2">
    <source>
        <dbReference type="EMBL" id="KAF5783562.1"/>
    </source>
</evidence>
<gene>
    <name evidence="2" type="ORF">HanXRQr2_Chr11g0509351</name>
</gene>
<protein>
    <submittedName>
        <fullName evidence="2">Uncharacterized protein</fullName>
    </submittedName>
</protein>
<reference evidence="2" key="1">
    <citation type="journal article" date="2017" name="Nature">
        <title>The sunflower genome provides insights into oil metabolism, flowering and Asterid evolution.</title>
        <authorList>
            <person name="Badouin H."/>
            <person name="Gouzy J."/>
            <person name="Grassa C.J."/>
            <person name="Murat F."/>
            <person name="Staton S.E."/>
            <person name="Cottret L."/>
            <person name="Lelandais-Briere C."/>
            <person name="Owens G.L."/>
            <person name="Carrere S."/>
            <person name="Mayjonade B."/>
            <person name="Legrand L."/>
            <person name="Gill N."/>
            <person name="Kane N.C."/>
            <person name="Bowers J.E."/>
            <person name="Hubner S."/>
            <person name="Bellec A."/>
            <person name="Berard A."/>
            <person name="Berges H."/>
            <person name="Blanchet N."/>
            <person name="Boniface M.C."/>
            <person name="Brunel D."/>
            <person name="Catrice O."/>
            <person name="Chaidir N."/>
            <person name="Claudel C."/>
            <person name="Donnadieu C."/>
            <person name="Faraut T."/>
            <person name="Fievet G."/>
            <person name="Helmstetter N."/>
            <person name="King M."/>
            <person name="Knapp S.J."/>
            <person name="Lai Z."/>
            <person name="Le Paslier M.C."/>
            <person name="Lippi Y."/>
            <person name="Lorenzon L."/>
            <person name="Mandel J.R."/>
            <person name="Marage G."/>
            <person name="Marchand G."/>
            <person name="Marquand E."/>
            <person name="Bret-Mestries E."/>
            <person name="Morien E."/>
            <person name="Nambeesan S."/>
            <person name="Nguyen T."/>
            <person name="Pegot-Espagnet P."/>
            <person name="Pouilly N."/>
            <person name="Raftis F."/>
            <person name="Sallet E."/>
            <person name="Schiex T."/>
            <person name="Thomas J."/>
            <person name="Vandecasteele C."/>
            <person name="Vares D."/>
            <person name="Vear F."/>
            <person name="Vautrin S."/>
            <person name="Crespi M."/>
            <person name="Mangin B."/>
            <person name="Burke J.M."/>
            <person name="Salse J."/>
            <person name="Munos S."/>
            <person name="Vincourt P."/>
            <person name="Rieseberg L.H."/>
            <person name="Langlade N.B."/>
        </authorList>
    </citation>
    <scope>NUCLEOTIDE SEQUENCE</scope>
    <source>
        <tissue evidence="2">Leaves</tissue>
    </source>
</reference>
<dbReference type="Proteomes" id="UP000215914">
    <property type="component" value="Unassembled WGS sequence"/>
</dbReference>
<comment type="caution">
    <text evidence="2">The sequence shown here is derived from an EMBL/GenBank/DDBJ whole genome shotgun (WGS) entry which is preliminary data.</text>
</comment>
<evidence type="ECO:0000256" key="1">
    <source>
        <dbReference type="SAM" id="SignalP"/>
    </source>
</evidence>
<keyword evidence="1" id="KW-0732">Signal</keyword>
<feature type="chain" id="PRO_5039919779" evidence="1">
    <location>
        <begin position="26"/>
        <end position="62"/>
    </location>
</feature>
<sequence length="62" mass="6865">MVTLALHRDAIFVFLLVLRKPLLLYRSITIGESPNVGIVSLVVKPMLLEARSLLHIIAFPVG</sequence>
<keyword evidence="3" id="KW-1185">Reference proteome</keyword>
<dbReference type="EMBL" id="MNCJ02000326">
    <property type="protein sequence ID" value="KAF5783562.1"/>
    <property type="molecule type" value="Genomic_DNA"/>
</dbReference>
<proteinExistence type="predicted"/>
<reference evidence="2" key="2">
    <citation type="submission" date="2020-06" db="EMBL/GenBank/DDBJ databases">
        <title>Helianthus annuus Genome sequencing and assembly Release 2.</title>
        <authorList>
            <person name="Gouzy J."/>
            <person name="Langlade N."/>
            <person name="Munos S."/>
        </authorList>
    </citation>
    <scope>NUCLEOTIDE SEQUENCE</scope>
    <source>
        <tissue evidence="2">Leaves</tissue>
    </source>
</reference>
<dbReference type="Gramene" id="mRNA:HanXRQr2_Chr11g0509351">
    <property type="protein sequence ID" value="mRNA:HanXRQr2_Chr11g0509351"/>
    <property type="gene ID" value="HanXRQr2_Chr11g0509351"/>
</dbReference>
<evidence type="ECO:0000313" key="3">
    <source>
        <dbReference type="Proteomes" id="UP000215914"/>
    </source>
</evidence>
<accession>A0A9K3N1G6</accession>
<feature type="signal peptide" evidence="1">
    <location>
        <begin position="1"/>
        <end position="25"/>
    </location>
</feature>
<dbReference type="AlphaFoldDB" id="A0A9K3N1G6"/>